<gene>
    <name evidence="1" type="ORF">M378DRAFT_159926</name>
</gene>
<dbReference type="Proteomes" id="UP000054549">
    <property type="component" value="Unassembled WGS sequence"/>
</dbReference>
<dbReference type="HOGENOM" id="CLU_2687263_0_0_1"/>
<dbReference type="EMBL" id="KN818233">
    <property type="protein sequence ID" value="KIL66983.1"/>
    <property type="molecule type" value="Genomic_DNA"/>
</dbReference>
<evidence type="ECO:0000313" key="2">
    <source>
        <dbReference type="Proteomes" id="UP000054549"/>
    </source>
</evidence>
<reference evidence="1 2" key="1">
    <citation type="submission" date="2014-04" db="EMBL/GenBank/DDBJ databases">
        <title>Evolutionary Origins and Diversification of the Mycorrhizal Mutualists.</title>
        <authorList>
            <consortium name="DOE Joint Genome Institute"/>
            <consortium name="Mycorrhizal Genomics Consortium"/>
            <person name="Kohler A."/>
            <person name="Kuo A."/>
            <person name="Nagy L.G."/>
            <person name="Floudas D."/>
            <person name="Copeland A."/>
            <person name="Barry K.W."/>
            <person name="Cichocki N."/>
            <person name="Veneault-Fourrey C."/>
            <person name="LaButti K."/>
            <person name="Lindquist E.A."/>
            <person name="Lipzen A."/>
            <person name="Lundell T."/>
            <person name="Morin E."/>
            <person name="Murat C."/>
            <person name="Riley R."/>
            <person name="Ohm R."/>
            <person name="Sun H."/>
            <person name="Tunlid A."/>
            <person name="Henrissat B."/>
            <person name="Grigoriev I.V."/>
            <person name="Hibbett D.S."/>
            <person name="Martin F."/>
        </authorList>
    </citation>
    <scope>NUCLEOTIDE SEQUENCE [LARGE SCALE GENOMIC DNA]</scope>
    <source>
        <strain evidence="1 2">Koide BX008</strain>
    </source>
</reference>
<keyword evidence="2" id="KW-1185">Reference proteome</keyword>
<organism evidence="1 2">
    <name type="scientific">Amanita muscaria (strain Koide BX008)</name>
    <dbReference type="NCBI Taxonomy" id="946122"/>
    <lineage>
        <taxon>Eukaryota</taxon>
        <taxon>Fungi</taxon>
        <taxon>Dikarya</taxon>
        <taxon>Basidiomycota</taxon>
        <taxon>Agaricomycotina</taxon>
        <taxon>Agaricomycetes</taxon>
        <taxon>Agaricomycetidae</taxon>
        <taxon>Agaricales</taxon>
        <taxon>Pluteineae</taxon>
        <taxon>Amanitaceae</taxon>
        <taxon>Amanita</taxon>
    </lineage>
</organism>
<dbReference type="InParanoid" id="A0A0C2XDR1"/>
<proteinExistence type="predicted"/>
<dbReference type="AlphaFoldDB" id="A0A0C2XDR1"/>
<name>A0A0C2XDR1_AMAMK</name>
<accession>A0A0C2XDR1</accession>
<sequence length="74" mass="8352">MAHTGTWTFALHMGETEEKVVNVMNDVPFDVRAWTARYNCGQERSGKSPLLSHYGTIWMITLSSSTTPTEFATR</sequence>
<protein>
    <submittedName>
        <fullName evidence="1">Uncharacterized protein</fullName>
    </submittedName>
</protein>
<evidence type="ECO:0000313" key="1">
    <source>
        <dbReference type="EMBL" id="KIL66983.1"/>
    </source>
</evidence>